<evidence type="ECO:0000259" key="7">
    <source>
        <dbReference type="PROSITE" id="PS50252"/>
    </source>
</evidence>
<feature type="region of interest" description="Disordered" evidence="6">
    <location>
        <begin position="358"/>
        <end position="465"/>
    </location>
</feature>
<evidence type="ECO:0000256" key="2">
    <source>
        <dbReference type="ARBA" id="ARBA00023015"/>
    </source>
</evidence>
<dbReference type="InterPro" id="IPR046360">
    <property type="entry name" value="T-box_DNA-bd"/>
</dbReference>
<dbReference type="GO" id="GO:0005634">
    <property type="term" value="C:nucleus"/>
    <property type="evidence" value="ECO:0007669"/>
    <property type="project" value="UniProtKB-SubCell"/>
</dbReference>
<feature type="compositionally biased region" description="Low complexity" evidence="6">
    <location>
        <begin position="103"/>
        <end position="117"/>
    </location>
</feature>
<evidence type="ECO:0000256" key="5">
    <source>
        <dbReference type="ARBA" id="ARBA00023242"/>
    </source>
</evidence>
<name>A0A197JTX5_9FUNG</name>
<keyword evidence="9" id="KW-1185">Reference proteome</keyword>
<dbReference type="STRING" id="1314771.A0A197JTX5"/>
<feature type="region of interest" description="Disordered" evidence="6">
    <location>
        <begin position="23"/>
        <end position="143"/>
    </location>
</feature>
<dbReference type="PANTHER" id="PTHR11267">
    <property type="entry name" value="T-BOX PROTEIN-RELATED"/>
    <property type="match status" value="1"/>
</dbReference>
<dbReference type="GO" id="GO:0001708">
    <property type="term" value="P:cell fate specification"/>
    <property type="evidence" value="ECO:0007669"/>
    <property type="project" value="TreeGrafter"/>
</dbReference>
<feature type="compositionally biased region" description="Polar residues" evidence="6">
    <location>
        <begin position="118"/>
        <end position="143"/>
    </location>
</feature>
<evidence type="ECO:0000313" key="8">
    <source>
        <dbReference type="EMBL" id="OAQ27891.1"/>
    </source>
</evidence>
<dbReference type="InterPro" id="IPR008967">
    <property type="entry name" value="p53-like_TF_DNA-bd_sf"/>
</dbReference>
<dbReference type="InterPro" id="IPR001699">
    <property type="entry name" value="TF_T-box"/>
</dbReference>
<dbReference type="Pfam" id="PF00907">
    <property type="entry name" value="T-box"/>
    <property type="match status" value="1"/>
</dbReference>
<feature type="compositionally biased region" description="Low complexity" evidence="6">
    <location>
        <begin position="402"/>
        <end position="412"/>
    </location>
</feature>
<proteinExistence type="predicted"/>
<dbReference type="InterPro" id="IPR036960">
    <property type="entry name" value="T-box_sf"/>
</dbReference>
<gene>
    <name evidence="8" type="ORF">K457DRAFT_127227</name>
</gene>
<dbReference type="PANTHER" id="PTHR11267:SF181">
    <property type="entry name" value="OPTOMOTOR-BLIND PROTEIN"/>
    <property type="match status" value="1"/>
</dbReference>
<dbReference type="PROSITE" id="PS01264">
    <property type="entry name" value="TBOX_2"/>
    <property type="match status" value="1"/>
</dbReference>
<dbReference type="Gene3D" id="2.60.40.820">
    <property type="entry name" value="Transcription factor, T-box"/>
    <property type="match status" value="1"/>
</dbReference>
<dbReference type="SUPFAM" id="SSF49417">
    <property type="entry name" value="p53-like transcription factors"/>
    <property type="match status" value="1"/>
</dbReference>
<feature type="compositionally biased region" description="Polar residues" evidence="6">
    <location>
        <begin position="24"/>
        <end position="102"/>
    </location>
</feature>
<dbReference type="InterPro" id="IPR018186">
    <property type="entry name" value="TF_T-box_CS"/>
</dbReference>
<dbReference type="OrthoDB" id="7442607at2759"/>
<protein>
    <submittedName>
        <fullName evidence="8">p53-like transcription factor</fullName>
    </submittedName>
</protein>
<dbReference type="AlphaFoldDB" id="A0A197JTX5"/>
<dbReference type="GO" id="GO:0000978">
    <property type="term" value="F:RNA polymerase II cis-regulatory region sequence-specific DNA binding"/>
    <property type="evidence" value="ECO:0007669"/>
    <property type="project" value="InterPro"/>
</dbReference>
<evidence type="ECO:0000256" key="3">
    <source>
        <dbReference type="ARBA" id="ARBA00023125"/>
    </source>
</evidence>
<dbReference type="PROSITE" id="PS50252">
    <property type="entry name" value="TBOX_3"/>
    <property type="match status" value="1"/>
</dbReference>
<feature type="domain" description="T-box" evidence="7">
    <location>
        <begin position="149"/>
        <end position="359"/>
    </location>
</feature>
<keyword evidence="2" id="KW-0805">Transcription regulation</keyword>
<organism evidence="8 9">
    <name type="scientific">Linnemannia elongata AG-77</name>
    <dbReference type="NCBI Taxonomy" id="1314771"/>
    <lineage>
        <taxon>Eukaryota</taxon>
        <taxon>Fungi</taxon>
        <taxon>Fungi incertae sedis</taxon>
        <taxon>Mucoromycota</taxon>
        <taxon>Mortierellomycotina</taxon>
        <taxon>Mortierellomycetes</taxon>
        <taxon>Mortierellales</taxon>
        <taxon>Mortierellaceae</taxon>
        <taxon>Linnemannia</taxon>
    </lineage>
</organism>
<comment type="subcellular location">
    <subcellularLocation>
        <location evidence="1">Nucleus</location>
    </subcellularLocation>
</comment>
<keyword evidence="4" id="KW-0804">Transcription</keyword>
<reference evidence="8 9" key="1">
    <citation type="submission" date="2016-05" db="EMBL/GenBank/DDBJ databases">
        <title>Genome sequencing reveals origins of a unique bacterial endosymbiosis in the earliest lineages of terrestrial Fungi.</title>
        <authorList>
            <consortium name="DOE Joint Genome Institute"/>
            <person name="Uehling J."/>
            <person name="Gryganskyi A."/>
            <person name="Hameed K."/>
            <person name="Tschaplinski T."/>
            <person name="Misztal P."/>
            <person name="Wu S."/>
            <person name="Desiro A."/>
            <person name="Vande Pol N."/>
            <person name="Du Z.-Y."/>
            <person name="Zienkiewicz A."/>
            <person name="Zienkiewicz K."/>
            <person name="Morin E."/>
            <person name="Tisserant E."/>
            <person name="Splivallo R."/>
            <person name="Hainaut M."/>
            <person name="Henrissat B."/>
            <person name="Ohm R."/>
            <person name="Kuo A."/>
            <person name="Yan J."/>
            <person name="Lipzen A."/>
            <person name="Nolan M."/>
            <person name="Labutti K."/>
            <person name="Barry K."/>
            <person name="Goldstein A."/>
            <person name="Labbe J."/>
            <person name="Schadt C."/>
            <person name="Tuskan G."/>
            <person name="Grigoriev I."/>
            <person name="Martin F."/>
            <person name="Vilgalys R."/>
            <person name="Bonito G."/>
        </authorList>
    </citation>
    <scope>NUCLEOTIDE SEQUENCE [LARGE SCALE GENOMIC DNA]</scope>
    <source>
        <strain evidence="8 9">AG-77</strain>
    </source>
</reference>
<dbReference type="EMBL" id="KV442053">
    <property type="protein sequence ID" value="OAQ27891.1"/>
    <property type="molecule type" value="Genomic_DNA"/>
</dbReference>
<sequence length="584" mass="66555">MKPHSRVPLQDITNIVHLNKYRTRSQSTTIATPRGPTPQNLSNNRSATRQSSISNLASRQPSSLNSLATREPSINSPATRQSSINRSASRQPSINSSESRQPSINSSATRQSSSTNSPATRQSSINRLASHQPSSGVTTSHTSAPSLELLDAELWMKFHHLDNEMIVTPHGRSLFPLLKVRAVDLDAQVEYSVALTLEGADSARFRFSNSGWNPIKPLNHDDDAFSSARLAPGPSVSTSATAFKSIQPHQFYIHPDGFKPGDQWMRHEISFDRIKLSNKAIASSPCDSKTASSSQVFSVTTNHKYRLQLHLTQRKRGEDDLSWTFDYPCTEFIAVTQYQNDDVRILKTLNNPHAAAFKKKIDQLTPSRESEVRSSQKRQRQQEHQQPQKRHRQQEPERLQKIRQQQEPQQPQKRPRELEPQTSQKRPRHQQQRHEKEQQMHHRPSFYGLSSEGYESPPASSEISFSDPFSDIPSWSRYNYPPVNSLYQATPPSITPYYAGNEGWRELDPIQHHHQQQKASQYVQQQHRHKQLQLQQESSYSPLNLLVVAMEIREYQNSKKNGPGQYSDALFRDGVDGFSMFAFQ</sequence>
<dbReference type="GO" id="GO:0000785">
    <property type="term" value="C:chromatin"/>
    <property type="evidence" value="ECO:0007669"/>
    <property type="project" value="TreeGrafter"/>
</dbReference>
<evidence type="ECO:0000256" key="1">
    <source>
        <dbReference type="ARBA" id="ARBA00004123"/>
    </source>
</evidence>
<evidence type="ECO:0000256" key="6">
    <source>
        <dbReference type="SAM" id="MobiDB-lite"/>
    </source>
</evidence>
<evidence type="ECO:0000313" key="9">
    <source>
        <dbReference type="Proteomes" id="UP000078512"/>
    </source>
</evidence>
<dbReference type="SMART" id="SM00425">
    <property type="entry name" value="TBOX"/>
    <property type="match status" value="1"/>
</dbReference>
<keyword evidence="5" id="KW-0539">Nucleus</keyword>
<accession>A0A197JTX5</accession>
<evidence type="ECO:0000256" key="4">
    <source>
        <dbReference type="ARBA" id="ARBA00023163"/>
    </source>
</evidence>
<dbReference type="GO" id="GO:0045893">
    <property type="term" value="P:positive regulation of DNA-templated transcription"/>
    <property type="evidence" value="ECO:0007669"/>
    <property type="project" value="InterPro"/>
</dbReference>
<dbReference type="GO" id="GO:0000981">
    <property type="term" value="F:DNA-binding transcription factor activity, RNA polymerase II-specific"/>
    <property type="evidence" value="ECO:0007669"/>
    <property type="project" value="TreeGrafter"/>
</dbReference>
<keyword evidence="3" id="KW-0238">DNA-binding</keyword>
<dbReference type="Proteomes" id="UP000078512">
    <property type="component" value="Unassembled WGS sequence"/>
</dbReference>